<evidence type="ECO:0000256" key="4">
    <source>
        <dbReference type="SAM" id="MobiDB-lite"/>
    </source>
</evidence>
<evidence type="ECO:0000313" key="7">
    <source>
        <dbReference type="Proteomes" id="UP000578449"/>
    </source>
</evidence>
<proteinExistence type="inferred from homology"/>
<dbReference type="InterPro" id="IPR029063">
    <property type="entry name" value="SAM-dependent_MTases_sf"/>
</dbReference>
<dbReference type="Proteomes" id="UP000578449">
    <property type="component" value="Unassembled WGS sequence"/>
</dbReference>
<keyword evidence="7" id="KW-1185">Reference proteome</keyword>
<reference evidence="6 7" key="1">
    <citation type="submission" date="2020-08" db="EMBL/GenBank/DDBJ databases">
        <title>Genomic Encyclopedia of Type Strains, Phase IV (KMG-IV): sequencing the most valuable type-strain genomes for metagenomic binning, comparative biology and taxonomic classification.</title>
        <authorList>
            <person name="Goeker M."/>
        </authorList>
    </citation>
    <scope>NUCLEOTIDE SEQUENCE [LARGE SCALE GENOMIC DNA]</scope>
    <source>
        <strain evidence="6 7">DSM 45615</strain>
    </source>
</reference>
<dbReference type="InterPro" id="IPR013216">
    <property type="entry name" value="Methyltransf_11"/>
</dbReference>
<dbReference type="GO" id="GO:0008757">
    <property type="term" value="F:S-adenosylmethionine-dependent methyltransferase activity"/>
    <property type="evidence" value="ECO:0007669"/>
    <property type="project" value="InterPro"/>
</dbReference>
<organism evidence="6 7">
    <name type="scientific">Thermocatellispora tengchongensis</name>
    <dbReference type="NCBI Taxonomy" id="1073253"/>
    <lineage>
        <taxon>Bacteria</taxon>
        <taxon>Bacillati</taxon>
        <taxon>Actinomycetota</taxon>
        <taxon>Actinomycetes</taxon>
        <taxon>Streptosporangiales</taxon>
        <taxon>Streptosporangiaceae</taxon>
        <taxon>Thermocatellispora</taxon>
    </lineage>
</organism>
<dbReference type="CDD" id="cd02440">
    <property type="entry name" value="AdoMet_MTases"/>
    <property type="match status" value="1"/>
</dbReference>
<dbReference type="Pfam" id="PF08241">
    <property type="entry name" value="Methyltransf_11"/>
    <property type="match status" value="1"/>
</dbReference>
<evidence type="ECO:0000256" key="1">
    <source>
        <dbReference type="ARBA" id="ARBA00008361"/>
    </source>
</evidence>
<dbReference type="RefSeq" id="WP_185051049.1">
    <property type="nucleotide sequence ID" value="NZ_BAABIX010000031.1"/>
</dbReference>
<name>A0A840P398_9ACTN</name>
<comment type="caution">
    <text evidence="6">The sequence shown here is derived from an EMBL/GenBank/DDBJ whole genome shotgun (WGS) entry which is preliminary data.</text>
</comment>
<evidence type="ECO:0000256" key="3">
    <source>
        <dbReference type="ARBA" id="ARBA00022679"/>
    </source>
</evidence>
<dbReference type="PANTHER" id="PTHR44942:SF4">
    <property type="entry name" value="METHYLTRANSFERASE TYPE 11 DOMAIN-CONTAINING PROTEIN"/>
    <property type="match status" value="1"/>
</dbReference>
<evidence type="ECO:0000259" key="5">
    <source>
        <dbReference type="Pfam" id="PF08241"/>
    </source>
</evidence>
<accession>A0A840P398</accession>
<comment type="similarity">
    <text evidence="1">Belongs to the methyltransferase superfamily.</text>
</comment>
<dbReference type="SUPFAM" id="SSF53335">
    <property type="entry name" value="S-adenosyl-L-methionine-dependent methyltransferases"/>
    <property type="match status" value="1"/>
</dbReference>
<keyword evidence="3 6" id="KW-0808">Transferase</keyword>
<evidence type="ECO:0000313" key="6">
    <source>
        <dbReference type="EMBL" id="MBB5134158.1"/>
    </source>
</evidence>
<dbReference type="EMBL" id="JACHGN010000007">
    <property type="protein sequence ID" value="MBB5134158.1"/>
    <property type="molecule type" value="Genomic_DNA"/>
</dbReference>
<protein>
    <submittedName>
        <fullName evidence="6">SAM-dependent methyltransferase</fullName>
    </submittedName>
</protein>
<dbReference type="GO" id="GO:0032259">
    <property type="term" value="P:methylation"/>
    <property type="evidence" value="ECO:0007669"/>
    <property type="project" value="UniProtKB-KW"/>
</dbReference>
<dbReference type="PANTHER" id="PTHR44942">
    <property type="entry name" value="METHYLTRANSF_11 DOMAIN-CONTAINING PROTEIN"/>
    <property type="match status" value="1"/>
</dbReference>
<dbReference type="Gene3D" id="3.40.50.150">
    <property type="entry name" value="Vaccinia Virus protein VP39"/>
    <property type="match status" value="1"/>
</dbReference>
<keyword evidence="2 6" id="KW-0489">Methyltransferase</keyword>
<dbReference type="AlphaFoldDB" id="A0A840P398"/>
<sequence length="280" mass="30109">MPTIPSDRSVPPPSEPHKARQIAESFGVDAERYDRARPPYPDAMVARIIAASPGPDVLDVGCGTGIEARQFQAAGCTVLGVEPDARMADFARRTGVEVEVATFESWEPAGRVFDAVIAGTAWHWVDPVAGAAKAARVLRPGGRLAAFWHVPEPPYAVSDALATAFRRVMPDSPFTFAVQAVGDDRTPAADLYQPLLTKAVDGIREAGGFGEPEQWRFDWQRSYTRDEWLDQLPTTGALTRLPQDKLEEVLSGVGAAIDALGGDITVEYATMVVTAARPGP</sequence>
<feature type="domain" description="Methyltransferase type 11" evidence="5">
    <location>
        <begin position="58"/>
        <end position="145"/>
    </location>
</feature>
<gene>
    <name evidence="6" type="ORF">HNP84_003884</name>
</gene>
<dbReference type="InterPro" id="IPR051052">
    <property type="entry name" value="Diverse_substrate_MTase"/>
</dbReference>
<feature type="region of interest" description="Disordered" evidence="4">
    <location>
        <begin position="1"/>
        <end position="20"/>
    </location>
</feature>
<evidence type="ECO:0000256" key="2">
    <source>
        <dbReference type="ARBA" id="ARBA00022603"/>
    </source>
</evidence>